<evidence type="ECO:0000256" key="9">
    <source>
        <dbReference type="ARBA" id="ARBA00023004"/>
    </source>
</evidence>
<dbReference type="PROSITE" id="PS51542">
    <property type="entry name" value="FYRN"/>
    <property type="match status" value="1"/>
</dbReference>
<keyword evidence="8" id="KW-0560">Oxidoreductase</keyword>
<dbReference type="InterPro" id="IPR000572">
    <property type="entry name" value="OxRdtase_Mopterin-bd_dom"/>
</dbReference>
<comment type="pathway">
    <text evidence="2">Sulfur metabolism.</text>
</comment>
<dbReference type="SUPFAM" id="SSF55856">
    <property type="entry name" value="Cytochrome b5-like heme/steroid binding domain"/>
    <property type="match status" value="1"/>
</dbReference>
<organism evidence="13 14">
    <name type="scientific">Pomacea canaliculata</name>
    <name type="common">Golden apple snail</name>
    <dbReference type="NCBI Taxonomy" id="400727"/>
    <lineage>
        <taxon>Eukaryota</taxon>
        <taxon>Metazoa</taxon>
        <taxon>Spiralia</taxon>
        <taxon>Lophotrochozoa</taxon>
        <taxon>Mollusca</taxon>
        <taxon>Gastropoda</taxon>
        <taxon>Caenogastropoda</taxon>
        <taxon>Architaenioglossa</taxon>
        <taxon>Ampullarioidea</taxon>
        <taxon>Ampullariidae</taxon>
        <taxon>Pomacea</taxon>
    </lineage>
</organism>
<keyword evidence="5" id="KW-0500">Molybdenum</keyword>
<evidence type="ECO:0000256" key="10">
    <source>
        <dbReference type="ARBA" id="ARBA00070338"/>
    </source>
</evidence>
<dbReference type="InterPro" id="IPR003888">
    <property type="entry name" value="FYrich_N"/>
</dbReference>
<accession>A0A2T7P2L5</accession>
<dbReference type="Proteomes" id="UP000245119">
    <property type="component" value="Linkage Group LG7"/>
</dbReference>
<dbReference type="EMBL" id="PZQS01000007">
    <property type="protein sequence ID" value="PVD27648.1"/>
    <property type="molecule type" value="Genomic_DNA"/>
</dbReference>
<evidence type="ECO:0000313" key="14">
    <source>
        <dbReference type="Proteomes" id="UP000245119"/>
    </source>
</evidence>
<dbReference type="SMART" id="SM01117">
    <property type="entry name" value="Cyt-b5"/>
    <property type="match status" value="1"/>
</dbReference>
<dbReference type="Gene3D" id="2.60.40.650">
    <property type="match status" value="1"/>
</dbReference>
<dbReference type="STRING" id="400727.A0A2T7P2L5"/>
<dbReference type="Pfam" id="PF00174">
    <property type="entry name" value="Oxidored_molyb"/>
    <property type="match status" value="2"/>
</dbReference>
<dbReference type="SUPFAM" id="SSF56524">
    <property type="entry name" value="Oxidoreductase molybdopterin-binding domain"/>
    <property type="match status" value="1"/>
</dbReference>
<dbReference type="PANTHER" id="PTHR19372:SF7">
    <property type="entry name" value="SULFITE OXIDASE, MITOCHONDRIAL"/>
    <property type="match status" value="1"/>
</dbReference>
<dbReference type="GO" id="GO:0005739">
    <property type="term" value="C:mitochondrion"/>
    <property type="evidence" value="ECO:0007669"/>
    <property type="project" value="TreeGrafter"/>
</dbReference>
<keyword evidence="7" id="KW-0479">Metal-binding</keyword>
<reference evidence="13 14" key="1">
    <citation type="submission" date="2018-04" db="EMBL/GenBank/DDBJ databases">
        <title>The genome of golden apple snail Pomacea canaliculata provides insight into stress tolerance and invasive adaptation.</title>
        <authorList>
            <person name="Liu C."/>
            <person name="Liu B."/>
            <person name="Ren Y."/>
            <person name="Zhang Y."/>
            <person name="Wang H."/>
            <person name="Li S."/>
            <person name="Jiang F."/>
            <person name="Yin L."/>
            <person name="Zhang G."/>
            <person name="Qian W."/>
            <person name="Fan W."/>
        </authorList>
    </citation>
    <scope>NUCLEOTIDE SEQUENCE [LARGE SCALE GENOMIC DNA]</scope>
    <source>
        <strain evidence="13">SZHN2017</strain>
        <tissue evidence="13">Muscle</tissue>
    </source>
</reference>
<evidence type="ECO:0000313" key="13">
    <source>
        <dbReference type="EMBL" id="PVD27648.1"/>
    </source>
</evidence>
<dbReference type="FunFam" id="2.60.40.650:FF:000002">
    <property type="entry name" value="sulfite oxidase"/>
    <property type="match status" value="1"/>
</dbReference>
<keyword evidence="6" id="KW-0349">Heme</keyword>
<dbReference type="OrthoDB" id="10051395at2759"/>
<evidence type="ECO:0000256" key="2">
    <source>
        <dbReference type="ARBA" id="ARBA00004678"/>
    </source>
</evidence>
<dbReference type="Gene3D" id="3.10.120.10">
    <property type="entry name" value="Cytochrome b5-like heme/steroid binding domain"/>
    <property type="match status" value="1"/>
</dbReference>
<dbReference type="PANTHER" id="PTHR19372">
    <property type="entry name" value="SULFITE REDUCTASE"/>
    <property type="match status" value="1"/>
</dbReference>
<name>A0A2T7P2L5_POMCA</name>
<dbReference type="SMART" id="SM00541">
    <property type="entry name" value="FYRN"/>
    <property type="match status" value="1"/>
</dbReference>
<feature type="compositionally biased region" description="Basic residues" evidence="11">
    <location>
        <begin position="21"/>
        <end position="34"/>
    </location>
</feature>
<comment type="cofactor">
    <cofactor evidence="1">
        <name>Mo-molybdopterin</name>
        <dbReference type="ChEBI" id="CHEBI:71302"/>
    </cofactor>
</comment>
<dbReference type="AlphaFoldDB" id="A0A2T7P2L5"/>
<feature type="region of interest" description="Disordered" evidence="11">
    <location>
        <begin position="1"/>
        <end position="39"/>
    </location>
</feature>
<evidence type="ECO:0000256" key="6">
    <source>
        <dbReference type="ARBA" id="ARBA00022617"/>
    </source>
</evidence>
<feature type="compositionally biased region" description="Low complexity" evidence="11">
    <location>
        <begin position="94"/>
        <end position="108"/>
    </location>
</feature>
<dbReference type="InterPro" id="IPR014756">
    <property type="entry name" value="Ig_E-set"/>
</dbReference>
<protein>
    <recommendedName>
        <fullName evidence="10">Sulfite oxidase</fullName>
        <ecNumber evidence="4">1.8.3.1</ecNumber>
    </recommendedName>
</protein>
<dbReference type="GO" id="GO:0005634">
    <property type="term" value="C:nucleus"/>
    <property type="evidence" value="ECO:0007669"/>
    <property type="project" value="InterPro"/>
</dbReference>
<dbReference type="Gene3D" id="3.30.160.360">
    <property type="match status" value="1"/>
</dbReference>
<feature type="region of interest" description="Disordered" evidence="11">
    <location>
        <begin position="91"/>
        <end position="172"/>
    </location>
</feature>
<evidence type="ECO:0000256" key="1">
    <source>
        <dbReference type="ARBA" id="ARBA00001924"/>
    </source>
</evidence>
<dbReference type="InterPro" id="IPR036374">
    <property type="entry name" value="OxRdtase_Mopterin-bd_sf"/>
</dbReference>
<dbReference type="Pfam" id="PF00173">
    <property type="entry name" value="Cyt-b5"/>
    <property type="match status" value="1"/>
</dbReference>
<dbReference type="GO" id="GO:0008482">
    <property type="term" value="F:sulfite oxidase activity"/>
    <property type="evidence" value="ECO:0007669"/>
    <property type="project" value="UniProtKB-EC"/>
</dbReference>
<evidence type="ECO:0000259" key="12">
    <source>
        <dbReference type="PROSITE" id="PS50255"/>
    </source>
</evidence>
<dbReference type="InterPro" id="IPR005066">
    <property type="entry name" value="MoCF_OxRdtse_dimer"/>
</dbReference>
<sequence length="811" mass="89916">MSSSSQAVHGISSRSGSEHHHGTRTSGHKISGVKRGRESHGQDYYYRQWRRLKKVVKDLIFPAAVTHGYLLRKLLQFQSVTDVAALTVNSECHPAPSKSSKSPVGSSAQDQTSDHPGKKTTKKKAAAPSTASSISEPRKKAQQSAKELLESLQAKPKKSKSQSNRKTIPPMLLDSLGRPVFPMVLGDLTLHSIGEIVPDRSTFFTHDCIYPAGFCSTRVYASMTRPEEKCLYTCKISDSGDLPEFEIAPEEGTEQVLRGSTPNECHLQLILTINAAMCRVEHDFQRFTFIRMSSKVFRAAGFLTWRWGHKIWSPSSFSILNDMRHVSSSVAGDEQDSRSSREQQNFRNAAIAAVGTACLLGGTFFWKLKKDKVKASEDVEAGNIRPGLPTYTLDDVARHKTKETGIWVTFKNGVYDITEYVSSHPGGSKILLAAGGSVEPFWDLYAVHKHSDILSTVESFRIGNITELPKVESFSKEDPYANDPPRSPLLIPSSKKPFNAEPPAELLVDNYLTPNDLFFVRNHLPVPNINPRSFTLEVQGPKKELKLSINDLKKQFKKKSVVSVVQCAGNRRSEMINIKASLDRGPDGSFYGASLPIELAILLKDEIIVAYEMNGKELPRDHGYPLRVIIPGVVGARQVKWLNKIYLSDEESESHWQRRDYKGFNCSVDWHNVDFDSSVAIMQLPVISAICDPPAGAELEEGAEDVTVRGYAWSGGGRAIIRVDVSADGGKTWHVASIQPNGQSQYKAWGWSLWEATIPLPPDHKGEVELVCKAVDVAYNAQPDRVEGIWNLRGVLSNAWHHVKVIVPPSS</sequence>
<dbReference type="UniPathway" id="UPA00096"/>
<dbReference type="InterPro" id="IPR008335">
    <property type="entry name" value="Mopterin_OxRdtase_euk"/>
</dbReference>
<dbReference type="GO" id="GO:0043546">
    <property type="term" value="F:molybdopterin cofactor binding"/>
    <property type="evidence" value="ECO:0007669"/>
    <property type="project" value="TreeGrafter"/>
</dbReference>
<dbReference type="InterPro" id="IPR018506">
    <property type="entry name" value="Cyt_B5_heme-BS"/>
</dbReference>
<keyword evidence="14" id="KW-1185">Reference proteome</keyword>
<evidence type="ECO:0000256" key="4">
    <source>
        <dbReference type="ARBA" id="ARBA00012505"/>
    </source>
</evidence>
<dbReference type="PRINTS" id="PR00407">
    <property type="entry name" value="EUMOPTERIN"/>
</dbReference>
<evidence type="ECO:0000256" key="5">
    <source>
        <dbReference type="ARBA" id="ARBA00022505"/>
    </source>
</evidence>
<dbReference type="SUPFAM" id="SSF81296">
    <property type="entry name" value="E set domains"/>
    <property type="match status" value="1"/>
</dbReference>
<dbReference type="Gene3D" id="3.90.420.10">
    <property type="entry name" value="Oxidoreductase, molybdopterin-binding domain"/>
    <property type="match status" value="2"/>
</dbReference>
<dbReference type="PROSITE" id="PS00191">
    <property type="entry name" value="CYTOCHROME_B5_1"/>
    <property type="match status" value="1"/>
</dbReference>
<gene>
    <name evidence="13" type="ORF">C0Q70_12815</name>
</gene>
<comment type="caution">
    <text evidence="13">The sequence shown here is derived from an EMBL/GenBank/DDBJ whole genome shotgun (WGS) entry which is preliminary data.</text>
</comment>
<evidence type="ECO:0000256" key="8">
    <source>
        <dbReference type="ARBA" id="ARBA00023002"/>
    </source>
</evidence>
<feature type="domain" description="Cytochrome b5 heme-binding" evidence="12">
    <location>
        <begin position="388"/>
        <end position="466"/>
    </location>
</feature>
<dbReference type="FunFam" id="3.10.120.10:FF:000007">
    <property type="entry name" value="Sulfite oxidase, mitochondrial"/>
    <property type="match status" value="1"/>
</dbReference>
<proteinExistence type="predicted"/>
<dbReference type="GO" id="GO:0030151">
    <property type="term" value="F:molybdenum ion binding"/>
    <property type="evidence" value="ECO:0007669"/>
    <property type="project" value="InterPro"/>
</dbReference>
<comment type="pathway">
    <text evidence="3">Energy metabolism; sulfur metabolism.</text>
</comment>
<keyword evidence="9" id="KW-0408">Iron</keyword>
<dbReference type="EC" id="1.8.3.1" evidence="4"/>
<evidence type="ECO:0000256" key="7">
    <source>
        <dbReference type="ARBA" id="ARBA00022723"/>
    </source>
</evidence>
<dbReference type="PROSITE" id="PS50255">
    <property type="entry name" value="CYTOCHROME_B5_2"/>
    <property type="match status" value="1"/>
</dbReference>
<dbReference type="Pfam" id="PF05964">
    <property type="entry name" value="FYRN"/>
    <property type="match status" value="1"/>
</dbReference>
<dbReference type="InterPro" id="IPR001199">
    <property type="entry name" value="Cyt_B5-like_heme/steroid-bd"/>
</dbReference>
<feature type="compositionally biased region" description="Polar residues" evidence="11">
    <location>
        <begin position="1"/>
        <end position="15"/>
    </location>
</feature>
<dbReference type="Pfam" id="PF03404">
    <property type="entry name" value="Mo-co_dimer"/>
    <property type="match status" value="1"/>
</dbReference>
<dbReference type="GO" id="GO:0006790">
    <property type="term" value="P:sulfur compound metabolic process"/>
    <property type="evidence" value="ECO:0007669"/>
    <property type="project" value="UniProtKB-UniPathway"/>
</dbReference>
<evidence type="ECO:0000256" key="11">
    <source>
        <dbReference type="SAM" id="MobiDB-lite"/>
    </source>
</evidence>
<evidence type="ECO:0000256" key="3">
    <source>
        <dbReference type="ARBA" id="ARBA00004971"/>
    </source>
</evidence>
<dbReference type="InterPro" id="IPR036400">
    <property type="entry name" value="Cyt_B5-like_heme/steroid_sf"/>
</dbReference>
<dbReference type="GO" id="GO:0020037">
    <property type="term" value="F:heme binding"/>
    <property type="evidence" value="ECO:0007669"/>
    <property type="project" value="InterPro"/>
</dbReference>